<dbReference type="OrthoDB" id="7405225at2"/>
<name>A0A1I5PPC7_9SPHN</name>
<evidence type="ECO:0000256" key="1">
    <source>
        <dbReference type="SAM" id="MobiDB-lite"/>
    </source>
</evidence>
<keyword evidence="3" id="KW-1185">Reference proteome</keyword>
<proteinExistence type="predicted"/>
<sequence>MKLRLIALAAPIAMLAACSGGNGDAEDGDDMNAASEGALNENLATDPDLANSSEEGAALSGTGNQNIPKIDTSERAIEDARSRAVQMVGGSANMDALPTAKRLGEGAADTPAMVQTARALQGPGNTNCFEKVSYSASWSAKLPAEFPIYPRGNTIEAAGSDEGNCAVRAVTFRTGVPKSDVLAFYATRAADAGYTVEHALKGGENVLSAIDGQSAMVIYARDLPGKVTEIDLVTSKR</sequence>
<feature type="region of interest" description="Disordered" evidence="1">
    <location>
        <begin position="24"/>
        <end position="71"/>
    </location>
</feature>
<dbReference type="RefSeq" id="WP_090482398.1">
    <property type="nucleotide sequence ID" value="NZ_FOWZ01000004.1"/>
</dbReference>
<dbReference type="EMBL" id="FOWZ01000004">
    <property type="protein sequence ID" value="SFP35889.1"/>
    <property type="molecule type" value="Genomic_DNA"/>
</dbReference>
<accession>A0A1I5PPC7</accession>
<evidence type="ECO:0008006" key="4">
    <source>
        <dbReference type="Google" id="ProtNLM"/>
    </source>
</evidence>
<evidence type="ECO:0000313" key="2">
    <source>
        <dbReference type="EMBL" id="SFP35889.1"/>
    </source>
</evidence>
<reference evidence="3" key="1">
    <citation type="submission" date="2016-10" db="EMBL/GenBank/DDBJ databases">
        <authorList>
            <person name="Varghese N."/>
            <person name="Submissions S."/>
        </authorList>
    </citation>
    <scope>NUCLEOTIDE SEQUENCE [LARGE SCALE GENOMIC DNA]</scope>
    <source>
        <strain evidence="3">CGMCC 1.7715</strain>
    </source>
</reference>
<protein>
    <recommendedName>
        <fullName evidence="4">Lipoprotein</fullName>
    </recommendedName>
</protein>
<organism evidence="2 3">
    <name type="scientific">Qipengyuania nanhaisediminis</name>
    <dbReference type="NCBI Taxonomy" id="604088"/>
    <lineage>
        <taxon>Bacteria</taxon>
        <taxon>Pseudomonadati</taxon>
        <taxon>Pseudomonadota</taxon>
        <taxon>Alphaproteobacteria</taxon>
        <taxon>Sphingomonadales</taxon>
        <taxon>Erythrobacteraceae</taxon>
        <taxon>Qipengyuania</taxon>
    </lineage>
</organism>
<dbReference type="AlphaFoldDB" id="A0A1I5PPC7"/>
<dbReference type="Proteomes" id="UP000199331">
    <property type="component" value="Unassembled WGS sequence"/>
</dbReference>
<gene>
    <name evidence="2" type="ORF">SAMN04488060_2554</name>
</gene>
<dbReference type="PROSITE" id="PS51257">
    <property type="entry name" value="PROKAR_LIPOPROTEIN"/>
    <property type="match status" value="1"/>
</dbReference>
<evidence type="ECO:0000313" key="3">
    <source>
        <dbReference type="Proteomes" id="UP000199331"/>
    </source>
</evidence>